<evidence type="ECO:0000313" key="2">
    <source>
        <dbReference type="Proteomes" id="UP000054653"/>
    </source>
</evidence>
<sequence length="36" mass="4242">MRNMKDTKNPASDYLNKVEKAFRSAVASHISKWFRN</sequence>
<reference evidence="1 2" key="1">
    <citation type="submission" date="2015-01" db="EMBL/GenBank/DDBJ databases">
        <title>Evolution of Trichinella species and genotypes.</title>
        <authorList>
            <person name="Korhonen P.K."/>
            <person name="Edoardo P."/>
            <person name="Giuseppe L.R."/>
            <person name="Gasser R.B."/>
        </authorList>
    </citation>
    <scope>NUCLEOTIDE SEQUENCE [LARGE SCALE GENOMIC DNA]</scope>
    <source>
        <strain evidence="1">ISS120</strain>
    </source>
</reference>
<proteinExistence type="predicted"/>
<dbReference type="EMBL" id="JYDI01000373">
    <property type="protein sequence ID" value="KRY45353.1"/>
    <property type="molecule type" value="Genomic_DNA"/>
</dbReference>
<protein>
    <submittedName>
        <fullName evidence="1">Uncharacterized protein</fullName>
    </submittedName>
</protein>
<keyword evidence="2" id="KW-1185">Reference proteome</keyword>
<dbReference type="AlphaFoldDB" id="A0A0V1C7T2"/>
<comment type="caution">
    <text evidence="1">The sequence shown here is derived from an EMBL/GenBank/DDBJ whole genome shotgun (WGS) entry which is preliminary data.</text>
</comment>
<accession>A0A0V1C7T2</accession>
<organism evidence="1 2">
    <name type="scientific">Trichinella britovi</name>
    <name type="common">Parasitic roundworm</name>
    <dbReference type="NCBI Taxonomy" id="45882"/>
    <lineage>
        <taxon>Eukaryota</taxon>
        <taxon>Metazoa</taxon>
        <taxon>Ecdysozoa</taxon>
        <taxon>Nematoda</taxon>
        <taxon>Enoplea</taxon>
        <taxon>Dorylaimia</taxon>
        <taxon>Trichinellida</taxon>
        <taxon>Trichinellidae</taxon>
        <taxon>Trichinella</taxon>
    </lineage>
</organism>
<evidence type="ECO:0000313" key="1">
    <source>
        <dbReference type="EMBL" id="KRY45353.1"/>
    </source>
</evidence>
<dbReference type="Proteomes" id="UP000054653">
    <property type="component" value="Unassembled WGS sequence"/>
</dbReference>
<gene>
    <name evidence="1" type="ORF">T03_16799</name>
</gene>
<name>A0A0V1C7T2_TRIBR</name>